<dbReference type="CDD" id="cd04186">
    <property type="entry name" value="GT_2_like_c"/>
    <property type="match status" value="1"/>
</dbReference>
<feature type="domain" description="Glycosyltransferase 2-like" evidence="1">
    <location>
        <begin position="7"/>
        <end position="136"/>
    </location>
</feature>
<keyword evidence="2" id="KW-0328">Glycosyltransferase</keyword>
<dbReference type="InterPro" id="IPR029044">
    <property type="entry name" value="Nucleotide-diphossugar_trans"/>
</dbReference>
<evidence type="ECO:0000313" key="2">
    <source>
        <dbReference type="EMBL" id="MEJ8859998.1"/>
    </source>
</evidence>
<dbReference type="PANTHER" id="PTHR43179:SF7">
    <property type="entry name" value="RHAMNOSYLTRANSFERASE WBBL"/>
    <property type="match status" value="1"/>
</dbReference>
<dbReference type="GO" id="GO:0016757">
    <property type="term" value="F:glycosyltransferase activity"/>
    <property type="evidence" value="ECO:0007669"/>
    <property type="project" value="UniProtKB-KW"/>
</dbReference>
<dbReference type="PANTHER" id="PTHR43179">
    <property type="entry name" value="RHAMNOSYLTRANSFERASE WBBL"/>
    <property type="match status" value="1"/>
</dbReference>
<organism evidence="2 3">
    <name type="scientific">Variovorax robiniae</name>
    <dbReference type="NCBI Taxonomy" id="1836199"/>
    <lineage>
        <taxon>Bacteria</taxon>
        <taxon>Pseudomonadati</taxon>
        <taxon>Pseudomonadota</taxon>
        <taxon>Betaproteobacteria</taxon>
        <taxon>Burkholderiales</taxon>
        <taxon>Comamonadaceae</taxon>
        <taxon>Variovorax</taxon>
    </lineage>
</organism>
<dbReference type="Gene3D" id="3.90.550.10">
    <property type="entry name" value="Spore Coat Polysaccharide Biosynthesis Protein SpsA, Chain A"/>
    <property type="match status" value="1"/>
</dbReference>
<reference evidence="2 3" key="1">
    <citation type="submission" date="2024-03" db="EMBL/GenBank/DDBJ databases">
        <title>Novel species of the genus Variovorax.</title>
        <authorList>
            <person name="Liu Q."/>
            <person name="Xin Y.-H."/>
        </authorList>
    </citation>
    <scope>NUCLEOTIDE SEQUENCE [LARGE SCALE GENOMIC DNA]</scope>
    <source>
        <strain evidence="2 3">KACC 18901</strain>
    </source>
</reference>
<evidence type="ECO:0000313" key="3">
    <source>
        <dbReference type="Proteomes" id="UP001367030"/>
    </source>
</evidence>
<dbReference type="SUPFAM" id="SSF53448">
    <property type="entry name" value="Nucleotide-diphospho-sugar transferases"/>
    <property type="match status" value="1"/>
</dbReference>
<keyword evidence="3" id="KW-1185">Reference proteome</keyword>
<evidence type="ECO:0000259" key="1">
    <source>
        <dbReference type="Pfam" id="PF00535"/>
    </source>
</evidence>
<sequence>MTEPIVSIIIVNWNVRELLHACLRSVIDAGGLRPHQMRIIVVDNASADGSVAMVRRDFPSVELIANTENVGFGKANNQALKRCSGRFVLLLNPDTVVEQGGIARLVQILEANPSVAVLGCRLLNADRSLQRWTGGAYPRLLNVASHYLFIDRLLPRSWRPAPLYLDRDVVEDQEVDWVSGAVMLLRADRLQGQLFDPKYFMYGEDMELCHRLKQAGGVVMYTPEVSIIHYQGASMKKQQGDVLLSSLKGPRQFYRQMRGGRGIGLYDAITVSGFALRWALFGSAGWLRPRSDFKDKALSSRDMTRRAWAILRGGQA</sequence>
<dbReference type="EMBL" id="JBBKZS010000049">
    <property type="protein sequence ID" value="MEJ8859998.1"/>
    <property type="molecule type" value="Genomic_DNA"/>
</dbReference>
<dbReference type="InterPro" id="IPR001173">
    <property type="entry name" value="Glyco_trans_2-like"/>
</dbReference>
<dbReference type="Pfam" id="PF00535">
    <property type="entry name" value="Glycos_transf_2"/>
    <property type="match status" value="1"/>
</dbReference>
<keyword evidence="2" id="KW-0808">Transferase</keyword>
<protein>
    <submittedName>
        <fullName evidence="2">Glycosyltransferase family 2 protein</fullName>
        <ecNumber evidence="2">2.4.-.-</ecNumber>
    </submittedName>
</protein>
<accession>A0ABU8XJE4</accession>
<proteinExistence type="predicted"/>
<dbReference type="Proteomes" id="UP001367030">
    <property type="component" value="Unassembled WGS sequence"/>
</dbReference>
<name>A0ABU8XJE4_9BURK</name>
<gene>
    <name evidence="2" type="ORF">WKW79_36020</name>
</gene>
<dbReference type="EC" id="2.4.-.-" evidence="2"/>
<dbReference type="RefSeq" id="WP_340340030.1">
    <property type="nucleotide sequence ID" value="NZ_JBBKZS010000049.1"/>
</dbReference>
<comment type="caution">
    <text evidence="2">The sequence shown here is derived from an EMBL/GenBank/DDBJ whole genome shotgun (WGS) entry which is preliminary data.</text>
</comment>